<dbReference type="EMBL" id="GEZM01077737">
    <property type="protein sequence ID" value="JAV63188.1"/>
    <property type="molecule type" value="Transcribed_RNA"/>
</dbReference>
<sequence length="187" mass="20876">MAADIPVETLPKPKPTLPWMAPRLQTAKFWAPWVLQPQTIEVATFTVAHQTLHLPTALQVDLRAQTSESTLMAVVIMTSMARTPMGTRGPRSLAAKLSLGITQHDATLVSRIRHITLSRVLVLPKTSEALRIVSDLCQHLVAGFTISIHLSIEIPKPSILFNTFLTLRDENYIRETYSRTEWGLLGF</sequence>
<organism evidence="1">
    <name type="scientific">Photinus pyralis</name>
    <name type="common">Common eastern firefly</name>
    <name type="synonym">Lampyris pyralis</name>
    <dbReference type="NCBI Taxonomy" id="7054"/>
    <lineage>
        <taxon>Eukaryota</taxon>
        <taxon>Metazoa</taxon>
        <taxon>Ecdysozoa</taxon>
        <taxon>Arthropoda</taxon>
        <taxon>Hexapoda</taxon>
        <taxon>Insecta</taxon>
        <taxon>Pterygota</taxon>
        <taxon>Neoptera</taxon>
        <taxon>Endopterygota</taxon>
        <taxon>Coleoptera</taxon>
        <taxon>Polyphaga</taxon>
        <taxon>Elateriformia</taxon>
        <taxon>Elateroidea</taxon>
        <taxon>Lampyridae</taxon>
        <taxon>Lampyrinae</taxon>
        <taxon>Photinus</taxon>
    </lineage>
</organism>
<dbReference type="AlphaFoldDB" id="A0A1Y1KRH0"/>
<name>A0A1Y1KRH0_PHOPY</name>
<proteinExistence type="predicted"/>
<reference evidence="1" key="1">
    <citation type="journal article" date="2016" name="Sci. Rep.">
        <title>Molecular characterization of firefly nuptial gifts: a multi-omics approach sheds light on postcopulatory sexual selection.</title>
        <authorList>
            <person name="Al-Wathiqui N."/>
            <person name="Fallon T.R."/>
            <person name="South A."/>
            <person name="Weng J.K."/>
            <person name="Lewis S.M."/>
        </authorList>
    </citation>
    <scope>NUCLEOTIDE SEQUENCE</scope>
</reference>
<accession>A0A1Y1KRH0</accession>
<protein>
    <submittedName>
        <fullName evidence="1">Uncharacterized protein</fullName>
    </submittedName>
</protein>
<evidence type="ECO:0000313" key="1">
    <source>
        <dbReference type="EMBL" id="JAV63188.1"/>
    </source>
</evidence>